<dbReference type="InterPro" id="IPR004565">
    <property type="entry name" value="OM_lipoprot_LolB"/>
</dbReference>
<feature type="chain" id="PRO_5045107910" description="Outer-membrane lipoprotein LolB" evidence="14">
    <location>
        <begin position="25"/>
        <end position="214"/>
    </location>
</feature>
<feature type="signal peptide" evidence="14">
    <location>
        <begin position="1"/>
        <end position="24"/>
    </location>
</feature>
<keyword evidence="8 13" id="KW-0472">Membrane</keyword>
<reference evidence="15 16" key="2">
    <citation type="submission" date="2018-04" db="EMBL/GenBank/DDBJ databases">
        <title>Genomic sequence of a freshwater isolate of Shewanella morhuae.</title>
        <authorList>
            <person name="Castillo D.E."/>
            <person name="Gram L."/>
        </authorList>
    </citation>
    <scope>NUCLEOTIDE SEQUENCE [LARGE SCALE GENOMIC DNA]</scope>
    <source>
        <strain evidence="15 16">CW7</strain>
    </source>
</reference>
<dbReference type="RefSeq" id="WP_107883695.1">
    <property type="nucleotide sequence ID" value="NZ_PYSG01000002.1"/>
</dbReference>
<comment type="subunit">
    <text evidence="3 13">Monomer.</text>
</comment>
<evidence type="ECO:0000313" key="16">
    <source>
        <dbReference type="Proteomes" id="UP000240506"/>
    </source>
</evidence>
<evidence type="ECO:0000256" key="7">
    <source>
        <dbReference type="ARBA" id="ARBA00022927"/>
    </source>
</evidence>
<dbReference type="Pfam" id="PF03550">
    <property type="entry name" value="LolB"/>
    <property type="match status" value="1"/>
</dbReference>
<keyword evidence="16" id="KW-1185">Reference proteome</keyword>
<keyword evidence="5 13" id="KW-0813">Transport</keyword>
<comment type="similarity">
    <text evidence="2 13">Belongs to the LolB family.</text>
</comment>
<reference evidence="15 16" key="1">
    <citation type="submission" date="2018-03" db="EMBL/GenBank/DDBJ databases">
        <authorList>
            <person name="Dailey F.E."/>
        </authorList>
    </citation>
    <scope>NUCLEOTIDE SEQUENCE [LARGE SCALE GENOMIC DNA]</scope>
    <source>
        <strain evidence="15 16">CW7</strain>
    </source>
</reference>
<sequence>MNNLKRLTKSIFSCLVLSSLLFLGACQILPPTDDLQPISVIDARQAKAWELQGKLAIKTPDDKLSANIYWRHSEESDALTLTTMLGTTVLTLNSTPNSAHLHIDGKDFSDDNAQRLLKRVSGWSIPLADLPLWITGQVGPNDQVIESDNQGKPKLLTNTQTPPPWLVTFLSWQSQSGANVPYQLKLDRGDLQLKLQLNQWQALGKPEIIAGEQP</sequence>
<evidence type="ECO:0000256" key="10">
    <source>
        <dbReference type="ARBA" id="ARBA00023186"/>
    </source>
</evidence>
<evidence type="ECO:0000256" key="11">
    <source>
        <dbReference type="ARBA" id="ARBA00023237"/>
    </source>
</evidence>
<keyword evidence="10 13" id="KW-0143">Chaperone</keyword>
<dbReference type="SUPFAM" id="SSF89392">
    <property type="entry name" value="Prokaryotic lipoproteins and lipoprotein localization factors"/>
    <property type="match status" value="1"/>
</dbReference>
<evidence type="ECO:0000256" key="14">
    <source>
        <dbReference type="SAM" id="SignalP"/>
    </source>
</evidence>
<evidence type="ECO:0000313" key="15">
    <source>
        <dbReference type="EMBL" id="PTA51316.1"/>
    </source>
</evidence>
<keyword evidence="6 13" id="KW-0732">Signal</keyword>
<evidence type="ECO:0000256" key="12">
    <source>
        <dbReference type="ARBA" id="ARBA00023288"/>
    </source>
</evidence>
<keyword evidence="9 13" id="KW-0564">Palmitate</keyword>
<dbReference type="HAMAP" id="MF_00233">
    <property type="entry name" value="LolB"/>
    <property type="match status" value="1"/>
</dbReference>
<evidence type="ECO:0000256" key="1">
    <source>
        <dbReference type="ARBA" id="ARBA00004459"/>
    </source>
</evidence>
<accession>A0ABX5HY01</accession>
<keyword evidence="12 13" id="KW-0449">Lipoprotein</keyword>
<dbReference type="Gene3D" id="2.50.20.10">
    <property type="entry name" value="Lipoprotein localisation LolA/LolB/LppX"/>
    <property type="match status" value="1"/>
</dbReference>
<evidence type="ECO:0000256" key="4">
    <source>
        <dbReference type="ARBA" id="ARBA00016202"/>
    </source>
</evidence>
<protein>
    <recommendedName>
        <fullName evidence="4 13">Outer-membrane lipoprotein LolB</fullName>
    </recommendedName>
</protein>
<proteinExistence type="inferred from homology"/>
<name>A0ABX5HY01_9GAMM</name>
<evidence type="ECO:0000256" key="5">
    <source>
        <dbReference type="ARBA" id="ARBA00022448"/>
    </source>
</evidence>
<dbReference type="Proteomes" id="UP000240506">
    <property type="component" value="Unassembled WGS sequence"/>
</dbReference>
<comment type="function">
    <text evidence="13">Plays a critical role in the incorporation of lipoproteins in the outer membrane after they are released by the LolA protein.</text>
</comment>
<dbReference type="InterPro" id="IPR029046">
    <property type="entry name" value="LolA/LolB/LppX"/>
</dbReference>
<comment type="subcellular location">
    <subcellularLocation>
        <location evidence="1 13">Cell outer membrane</location>
        <topology evidence="1 13">Lipid-anchor</topology>
    </subcellularLocation>
</comment>
<organism evidence="15 16">
    <name type="scientific">Shewanella morhuae</name>
    <dbReference type="NCBI Taxonomy" id="365591"/>
    <lineage>
        <taxon>Bacteria</taxon>
        <taxon>Pseudomonadati</taxon>
        <taxon>Pseudomonadota</taxon>
        <taxon>Gammaproteobacteria</taxon>
        <taxon>Alteromonadales</taxon>
        <taxon>Shewanellaceae</taxon>
        <taxon>Shewanella</taxon>
    </lineage>
</organism>
<keyword evidence="7 13" id="KW-0653">Protein transport</keyword>
<evidence type="ECO:0000256" key="6">
    <source>
        <dbReference type="ARBA" id="ARBA00022729"/>
    </source>
</evidence>
<dbReference type="CDD" id="cd16326">
    <property type="entry name" value="LolB"/>
    <property type="match status" value="1"/>
</dbReference>
<dbReference type="EMBL" id="PYSG01000002">
    <property type="protein sequence ID" value="PTA51316.1"/>
    <property type="molecule type" value="Genomic_DNA"/>
</dbReference>
<gene>
    <name evidence="13 15" type="primary">lolB</name>
    <name evidence="15" type="ORF">C9I43_12845</name>
</gene>
<evidence type="ECO:0000256" key="13">
    <source>
        <dbReference type="HAMAP-Rule" id="MF_00233"/>
    </source>
</evidence>
<evidence type="ECO:0000256" key="2">
    <source>
        <dbReference type="ARBA" id="ARBA00009696"/>
    </source>
</evidence>
<evidence type="ECO:0000256" key="3">
    <source>
        <dbReference type="ARBA" id="ARBA00011245"/>
    </source>
</evidence>
<evidence type="ECO:0000256" key="9">
    <source>
        <dbReference type="ARBA" id="ARBA00023139"/>
    </source>
</evidence>
<evidence type="ECO:0000256" key="8">
    <source>
        <dbReference type="ARBA" id="ARBA00023136"/>
    </source>
</evidence>
<keyword evidence="11 13" id="KW-0998">Cell outer membrane</keyword>
<comment type="caution">
    <text evidence="15">The sequence shown here is derived from an EMBL/GenBank/DDBJ whole genome shotgun (WGS) entry which is preliminary data.</text>
</comment>
<dbReference type="PROSITE" id="PS51257">
    <property type="entry name" value="PROKAR_LIPOPROTEIN"/>
    <property type="match status" value="1"/>
</dbReference>
<dbReference type="NCBIfam" id="TIGR00548">
    <property type="entry name" value="lolB"/>
    <property type="match status" value="1"/>
</dbReference>